<comment type="pathway">
    <text evidence="1">Aromatic compound metabolism.</text>
</comment>
<dbReference type="GO" id="GO:0010124">
    <property type="term" value="P:phenylacetate catabolic process"/>
    <property type="evidence" value="ECO:0007669"/>
    <property type="project" value="InterPro"/>
</dbReference>
<dbReference type="GO" id="GO:0000166">
    <property type="term" value="F:nucleotide binding"/>
    <property type="evidence" value="ECO:0007669"/>
    <property type="project" value="UniProtKB-KW"/>
</dbReference>
<dbReference type="FunFam" id="3.40.50.12780:FF:000016">
    <property type="entry name" value="Phenylacetate-coenzyme A ligase"/>
    <property type="match status" value="1"/>
</dbReference>
<dbReference type="InterPro" id="IPR000873">
    <property type="entry name" value="AMP-dep_synth/lig_dom"/>
</dbReference>
<accession>A0A5J4SXX6</accession>
<dbReference type="Pfam" id="PF14535">
    <property type="entry name" value="AMP-binding_C_2"/>
    <property type="match status" value="1"/>
</dbReference>
<dbReference type="PANTHER" id="PTHR43439:SF1">
    <property type="entry name" value="PHENYLACETATE-COENZYME A LIGASE"/>
    <property type="match status" value="1"/>
</dbReference>
<feature type="domain" description="AMP-dependent synthetase/ligase" evidence="5">
    <location>
        <begin position="81"/>
        <end position="284"/>
    </location>
</feature>
<proteinExistence type="predicted"/>
<evidence type="ECO:0000256" key="3">
    <source>
        <dbReference type="ARBA" id="ARBA00022598"/>
    </source>
</evidence>
<dbReference type="AlphaFoldDB" id="A0A5J4SXX6"/>
<sequence length="433" mass="48730">MIWNESIECMDRESLRRVQSIRLKQTVECVYQNTPFYRKKMQELGVTPDDINSIDDIVKLPFTTKYDLRDNYPFGLCAVPMSQIVRIHASSGTTGKSTVVGYTRKDLSVWTECLARCFVAYGADNSDIFQVAYGYGLFTGGLGAHYGAEHIGASVIPMSSGNTEKQITLMHDFGSTVLCCTPSYALFIADAIKDSGLPKEDFKLKIGAFGAEPWTENMRKEIEEKLGIKAYDIYGLSEIAGPGVGYECGCQNGTHLNEDHYFPEIVDPQTLDPVKSGETGELVFTHLTKEGMPLLRYRTRDLTALHYDTCSCGRTLVRMDRILGRSDDMLIIRGVNVFPTQIESVILEMSEFEPHYLLTVDRINNTDCMELKVEVRPDCYSDEVNEMLVLRKRLVSRLQSVLGLGVDVKIVEPRSIERSVGKAKRVIDNRKFN</sequence>
<protein>
    <submittedName>
        <fullName evidence="7">Phenylacetate-coenzyme A ligase</fullName>
        <ecNumber evidence="7">6.2.1.30</ecNumber>
    </submittedName>
</protein>
<organism evidence="7">
    <name type="scientific">termite gut metagenome</name>
    <dbReference type="NCBI Taxonomy" id="433724"/>
    <lineage>
        <taxon>unclassified sequences</taxon>
        <taxon>metagenomes</taxon>
        <taxon>organismal metagenomes</taxon>
    </lineage>
</organism>
<dbReference type="Gene3D" id="3.30.300.30">
    <property type="match status" value="1"/>
</dbReference>
<dbReference type="InterPro" id="IPR045851">
    <property type="entry name" value="AMP-bd_C_sf"/>
</dbReference>
<dbReference type="Pfam" id="PF00501">
    <property type="entry name" value="AMP-binding"/>
    <property type="match status" value="1"/>
</dbReference>
<evidence type="ECO:0000256" key="2">
    <source>
        <dbReference type="ARBA" id="ARBA00011245"/>
    </source>
</evidence>
<dbReference type="PIRSF" id="PIRSF006444">
    <property type="entry name" value="PaaK"/>
    <property type="match status" value="1"/>
</dbReference>
<dbReference type="Gene3D" id="3.40.50.12780">
    <property type="entry name" value="N-terminal domain of ligase-like"/>
    <property type="match status" value="1"/>
</dbReference>
<dbReference type="InterPro" id="IPR042099">
    <property type="entry name" value="ANL_N_sf"/>
</dbReference>
<evidence type="ECO:0000259" key="6">
    <source>
        <dbReference type="Pfam" id="PF14535"/>
    </source>
</evidence>
<dbReference type="SUPFAM" id="SSF56801">
    <property type="entry name" value="Acetyl-CoA synthetase-like"/>
    <property type="match status" value="1"/>
</dbReference>
<comment type="subunit">
    <text evidence="2">Monomer.</text>
</comment>
<dbReference type="CDD" id="cd05913">
    <property type="entry name" value="PaaK"/>
    <property type="match status" value="1"/>
</dbReference>
<dbReference type="PANTHER" id="PTHR43439">
    <property type="entry name" value="PHENYLACETATE-COENZYME A LIGASE"/>
    <property type="match status" value="1"/>
</dbReference>
<dbReference type="EMBL" id="SNRY01000018">
    <property type="protein sequence ID" value="KAA6351089.1"/>
    <property type="molecule type" value="Genomic_DNA"/>
</dbReference>
<name>A0A5J4SXX6_9ZZZZ</name>
<dbReference type="InterPro" id="IPR028154">
    <property type="entry name" value="AMP-dep_Lig_C"/>
</dbReference>
<dbReference type="InterPro" id="IPR011880">
    <property type="entry name" value="PA_CoA_ligase"/>
</dbReference>
<feature type="domain" description="AMP-dependent ligase C-terminal" evidence="6">
    <location>
        <begin position="334"/>
        <end position="430"/>
    </location>
</feature>
<dbReference type="InterPro" id="IPR051414">
    <property type="entry name" value="Adenylate-forming_Reductase"/>
</dbReference>
<evidence type="ECO:0000256" key="4">
    <source>
        <dbReference type="ARBA" id="ARBA00022741"/>
    </source>
</evidence>
<reference evidence="7" key="1">
    <citation type="submission" date="2019-03" db="EMBL/GenBank/DDBJ databases">
        <title>Single cell metagenomics reveals metabolic interactions within the superorganism composed of flagellate Streblomastix strix and complex community of Bacteroidetes bacteria on its surface.</title>
        <authorList>
            <person name="Treitli S.C."/>
            <person name="Kolisko M."/>
            <person name="Husnik F."/>
            <person name="Keeling P."/>
            <person name="Hampl V."/>
        </authorList>
    </citation>
    <scope>NUCLEOTIDE SEQUENCE</scope>
    <source>
        <strain evidence="7">STM</strain>
    </source>
</reference>
<keyword evidence="4" id="KW-0547">Nucleotide-binding</keyword>
<evidence type="ECO:0000256" key="1">
    <source>
        <dbReference type="ARBA" id="ARBA00005211"/>
    </source>
</evidence>
<dbReference type="GO" id="GO:0047475">
    <property type="term" value="F:phenylacetate-CoA ligase activity"/>
    <property type="evidence" value="ECO:0007669"/>
    <property type="project" value="UniProtKB-EC"/>
</dbReference>
<evidence type="ECO:0000259" key="5">
    <source>
        <dbReference type="Pfam" id="PF00501"/>
    </source>
</evidence>
<dbReference type="EC" id="6.2.1.30" evidence="7"/>
<keyword evidence="3 7" id="KW-0436">Ligase</keyword>
<comment type="caution">
    <text evidence="7">The sequence shown here is derived from an EMBL/GenBank/DDBJ whole genome shotgun (WGS) entry which is preliminary data.</text>
</comment>
<evidence type="ECO:0000313" key="7">
    <source>
        <dbReference type="EMBL" id="KAA6351089.1"/>
    </source>
</evidence>
<gene>
    <name evidence="7" type="ORF">EZS27_001515</name>
</gene>